<dbReference type="PANTHER" id="PTHR30055">
    <property type="entry name" value="HTH-TYPE TRANSCRIPTIONAL REGULATOR RUTR"/>
    <property type="match status" value="1"/>
</dbReference>
<comment type="caution">
    <text evidence="5">The sequence shown here is derived from an EMBL/GenBank/DDBJ whole genome shotgun (WGS) entry which is preliminary data.</text>
</comment>
<evidence type="ECO:0000313" key="6">
    <source>
        <dbReference type="Proteomes" id="UP000621454"/>
    </source>
</evidence>
<dbReference type="Gene3D" id="1.10.357.10">
    <property type="entry name" value="Tetracycline Repressor, domain 2"/>
    <property type="match status" value="1"/>
</dbReference>
<feature type="domain" description="Tetracyclin repressor-like C-terminal" evidence="4">
    <location>
        <begin position="85"/>
        <end position="196"/>
    </location>
</feature>
<keyword evidence="3" id="KW-0804">Transcription</keyword>
<evidence type="ECO:0000256" key="2">
    <source>
        <dbReference type="ARBA" id="ARBA00023125"/>
    </source>
</evidence>
<accession>A0A916WWH9</accession>
<reference evidence="5" key="2">
    <citation type="submission" date="2020-09" db="EMBL/GenBank/DDBJ databases">
        <authorList>
            <person name="Sun Q."/>
            <person name="Zhou Y."/>
        </authorList>
    </citation>
    <scope>NUCLEOTIDE SEQUENCE</scope>
    <source>
        <strain evidence="5">CGMCC 1.12827</strain>
    </source>
</reference>
<dbReference type="Pfam" id="PF16859">
    <property type="entry name" value="TetR_C_11"/>
    <property type="match status" value="1"/>
</dbReference>
<dbReference type="SUPFAM" id="SSF46689">
    <property type="entry name" value="Homeodomain-like"/>
    <property type="match status" value="1"/>
</dbReference>
<dbReference type="GO" id="GO:0003700">
    <property type="term" value="F:DNA-binding transcription factor activity"/>
    <property type="evidence" value="ECO:0007669"/>
    <property type="project" value="TreeGrafter"/>
</dbReference>
<dbReference type="Gene3D" id="1.10.10.60">
    <property type="entry name" value="Homeodomain-like"/>
    <property type="match status" value="1"/>
</dbReference>
<dbReference type="PANTHER" id="PTHR30055:SF148">
    <property type="entry name" value="TETR-FAMILY TRANSCRIPTIONAL REGULATOR"/>
    <property type="match status" value="1"/>
</dbReference>
<sequence>MGVSDNRTGAQTRGRGRRAWSQVRDDVIGAAALLLADGGPAAVDFSSVSAASGVSRVTLRKHWDSPAALALDAYVASVGVDMPIRDTGDLRADLAAVMSAFVETMRDPRHRRAAAQLIGAAQLDPAMAASFSDHYFGPRRHRLVALLRLGRMRGQLRDDVEPEIVIDLLWGAMYQRILLPHLVGTLDEAAARALLDITLHGAAPTRPAVPTSTEEGQPS</sequence>
<dbReference type="SUPFAM" id="SSF48498">
    <property type="entry name" value="Tetracyclin repressor-like, C-terminal domain"/>
    <property type="match status" value="1"/>
</dbReference>
<protein>
    <submittedName>
        <fullName evidence="5">TetR family transcriptional regulator</fullName>
    </submittedName>
</protein>
<dbReference type="EMBL" id="BMGC01000023">
    <property type="protein sequence ID" value="GGB39522.1"/>
    <property type="molecule type" value="Genomic_DNA"/>
</dbReference>
<organism evidence="5 6">
    <name type="scientific">Gordonia jinhuaensis</name>
    <dbReference type="NCBI Taxonomy" id="1517702"/>
    <lineage>
        <taxon>Bacteria</taxon>
        <taxon>Bacillati</taxon>
        <taxon>Actinomycetota</taxon>
        <taxon>Actinomycetes</taxon>
        <taxon>Mycobacteriales</taxon>
        <taxon>Gordoniaceae</taxon>
        <taxon>Gordonia</taxon>
    </lineage>
</organism>
<dbReference type="InterPro" id="IPR009057">
    <property type="entry name" value="Homeodomain-like_sf"/>
</dbReference>
<evidence type="ECO:0000313" key="5">
    <source>
        <dbReference type="EMBL" id="GGB39522.1"/>
    </source>
</evidence>
<proteinExistence type="predicted"/>
<evidence type="ECO:0000256" key="1">
    <source>
        <dbReference type="ARBA" id="ARBA00023015"/>
    </source>
</evidence>
<keyword evidence="2" id="KW-0238">DNA-binding</keyword>
<dbReference type="InterPro" id="IPR011075">
    <property type="entry name" value="TetR_C"/>
</dbReference>
<dbReference type="GO" id="GO:0000976">
    <property type="term" value="F:transcription cis-regulatory region binding"/>
    <property type="evidence" value="ECO:0007669"/>
    <property type="project" value="TreeGrafter"/>
</dbReference>
<dbReference type="InterPro" id="IPR036271">
    <property type="entry name" value="Tet_transcr_reg_TetR-rel_C_sf"/>
</dbReference>
<evidence type="ECO:0000259" key="4">
    <source>
        <dbReference type="Pfam" id="PF16859"/>
    </source>
</evidence>
<reference evidence="5" key="1">
    <citation type="journal article" date="2014" name="Int. J. Syst. Evol. Microbiol.">
        <title>Complete genome sequence of Corynebacterium casei LMG S-19264T (=DSM 44701T), isolated from a smear-ripened cheese.</title>
        <authorList>
            <consortium name="US DOE Joint Genome Institute (JGI-PGF)"/>
            <person name="Walter F."/>
            <person name="Albersmeier A."/>
            <person name="Kalinowski J."/>
            <person name="Ruckert C."/>
        </authorList>
    </citation>
    <scope>NUCLEOTIDE SEQUENCE</scope>
    <source>
        <strain evidence="5">CGMCC 1.12827</strain>
    </source>
</reference>
<keyword evidence="1" id="KW-0805">Transcription regulation</keyword>
<dbReference type="AlphaFoldDB" id="A0A916WWH9"/>
<dbReference type="Proteomes" id="UP000621454">
    <property type="component" value="Unassembled WGS sequence"/>
</dbReference>
<dbReference type="InterPro" id="IPR050109">
    <property type="entry name" value="HTH-type_TetR-like_transc_reg"/>
</dbReference>
<keyword evidence="6" id="KW-1185">Reference proteome</keyword>
<evidence type="ECO:0000256" key="3">
    <source>
        <dbReference type="ARBA" id="ARBA00023163"/>
    </source>
</evidence>
<gene>
    <name evidence="5" type="ORF">GCM10011489_29000</name>
</gene>
<name>A0A916WWH9_9ACTN</name>